<evidence type="ECO:0000313" key="1">
    <source>
        <dbReference type="EMBL" id="DAE13881.1"/>
    </source>
</evidence>
<protein>
    <submittedName>
        <fullName evidence="1">Uncharacterized protein</fullName>
    </submittedName>
</protein>
<proteinExistence type="predicted"/>
<organism evidence="1">
    <name type="scientific">Myoviridae sp. ctAys2</name>
    <dbReference type="NCBI Taxonomy" id="2825044"/>
    <lineage>
        <taxon>Viruses</taxon>
        <taxon>Duplodnaviria</taxon>
        <taxon>Heunggongvirae</taxon>
        <taxon>Uroviricota</taxon>
        <taxon>Caudoviricetes</taxon>
    </lineage>
</organism>
<sequence length="29" mass="3539">MTLHLTPKLLAQFQHPPYKLHVFQMFLMQ</sequence>
<accession>A0A8S5Q4X9</accession>
<name>A0A8S5Q4X9_9CAUD</name>
<reference evidence="1" key="1">
    <citation type="journal article" date="2021" name="Proc. Natl. Acad. Sci. U.S.A.">
        <title>A Catalog of Tens of Thousands of Viruses from Human Metagenomes Reveals Hidden Associations with Chronic Diseases.</title>
        <authorList>
            <person name="Tisza M.J."/>
            <person name="Buck C.B."/>
        </authorList>
    </citation>
    <scope>NUCLEOTIDE SEQUENCE</scope>
    <source>
        <strain evidence="1">CtAys2</strain>
    </source>
</reference>
<dbReference type="EMBL" id="BK015571">
    <property type="protein sequence ID" value="DAE13881.1"/>
    <property type="molecule type" value="Genomic_DNA"/>
</dbReference>